<organism evidence="2 3">
    <name type="scientific">Austropuccinia psidii MF-1</name>
    <dbReference type="NCBI Taxonomy" id="1389203"/>
    <lineage>
        <taxon>Eukaryota</taxon>
        <taxon>Fungi</taxon>
        <taxon>Dikarya</taxon>
        <taxon>Basidiomycota</taxon>
        <taxon>Pucciniomycotina</taxon>
        <taxon>Pucciniomycetes</taxon>
        <taxon>Pucciniales</taxon>
        <taxon>Sphaerophragmiaceae</taxon>
        <taxon>Austropuccinia</taxon>
    </lineage>
</organism>
<proteinExistence type="predicted"/>
<keyword evidence="3" id="KW-1185">Reference proteome</keyword>
<accession>A0A9Q3ERG5</accession>
<comment type="caution">
    <text evidence="2">The sequence shown here is derived from an EMBL/GenBank/DDBJ whole genome shotgun (WGS) entry which is preliminary data.</text>
</comment>
<evidence type="ECO:0000256" key="1">
    <source>
        <dbReference type="SAM" id="MobiDB-lite"/>
    </source>
</evidence>
<reference evidence="2" key="1">
    <citation type="submission" date="2021-03" db="EMBL/GenBank/DDBJ databases">
        <title>Draft genome sequence of rust myrtle Austropuccinia psidii MF-1, a brazilian biotype.</title>
        <authorList>
            <person name="Quecine M.C."/>
            <person name="Pachon D.M.R."/>
            <person name="Bonatelli M.L."/>
            <person name="Correr F.H."/>
            <person name="Franceschini L.M."/>
            <person name="Leite T.F."/>
            <person name="Margarido G.R.A."/>
            <person name="Almeida C.A."/>
            <person name="Ferrarezi J.A."/>
            <person name="Labate C.A."/>
        </authorList>
    </citation>
    <scope>NUCLEOTIDE SEQUENCE</scope>
    <source>
        <strain evidence="2">MF-1</strain>
    </source>
</reference>
<sequence>MASSGHFDPTQTYDGYKAVEVLDPAGTECLAKGKESFEHYDPRSSKCHYCFIGKKPCCHTGKQASNVRGYLWTKKDGPFGKEFPVSEAPTLDGTSGYSAYAEGSDEWDGEEAVVVPNSAGHPSNASCSQPPAKRFQSQIIPSTPINFQPTLATIPTAIPPASPHSSNTRPALNPAVRPAPPNSPGTHPYSPHNNSNLWPVPVGEEKNFLLFRFLPLKCLSIEIDGLSRSPERTQIW</sequence>
<dbReference type="Proteomes" id="UP000765509">
    <property type="component" value="Unassembled WGS sequence"/>
</dbReference>
<feature type="region of interest" description="Disordered" evidence="1">
    <location>
        <begin position="154"/>
        <end position="192"/>
    </location>
</feature>
<dbReference type="EMBL" id="AVOT02030591">
    <property type="protein sequence ID" value="MBW0523820.1"/>
    <property type="molecule type" value="Genomic_DNA"/>
</dbReference>
<dbReference type="AlphaFoldDB" id="A0A9Q3ERG5"/>
<name>A0A9Q3ERG5_9BASI</name>
<protein>
    <submittedName>
        <fullName evidence="2">Uncharacterized protein</fullName>
    </submittedName>
</protein>
<evidence type="ECO:0000313" key="3">
    <source>
        <dbReference type="Proteomes" id="UP000765509"/>
    </source>
</evidence>
<gene>
    <name evidence="2" type="ORF">O181_063535</name>
</gene>
<evidence type="ECO:0000313" key="2">
    <source>
        <dbReference type="EMBL" id="MBW0523820.1"/>
    </source>
</evidence>